<dbReference type="Pfam" id="PF21056">
    <property type="entry name" value="ZSWIM1-3_RNaseH-like"/>
    <property type="match status" value="1"/>
</dbReference>
<dbReference type="EMBL" id="HBUF01110458">
    <property type="protein sequence ID" value="CAG6640057.1"/>
    <property type="molecule type" value="Transcribed_RNA"/>
</dbReference>
<reference evidence="2" key="1">
    <citation type="submission" date="2021-05" db="EMBL/GenBank/DDBJ databases">
        <authorList>
            <person name="Alioto T."/>
            <person name="Alioto T."/>
            <person name="Gomez Garrido J."/>
        </authorList>
    </citation>
    <scope>NUCLEOTIDE SEQUENCE</scope>
</reference>
<accession>A0A8D8QYN7</accession>
<dbReference type="InterPro" id="IPR048324">
    <property type="entry name" value="ZSWIM1-3_RNaseH-like"/>
</dbReference>
<dbReference type="PANTHER" id="PTHR33977:SF1">
    <property type="entry name" value="ZINC ION BINDING PROTEIN"/>
    <property type="match status" value="1"/>
</dbReference>
<dbReference type="AlphaFoldDB" id="A0A8D8QYN7"/>
<sequence length="183" mass="20436">MKAGVSMTEILNRTKKNASSSNRAHLINRKQLENIKKEFNLYYPTWRHANDATSVKLWVENLENQAPDSPVLLYKEQGVPSDLGLQAEDFVLVIMSDYQKDMIKEFGSQRICIDGTHGLNSSEFTLHSLVVIDERATGIPVGHMFSNRCDTLTLSVFLDAIKQACGGPIATEVLFSFLFAILG</sequence>
<organism evidence="2">
    <name type="scientific">Cacopsylla melanoneura</name>
    <dbReference type="NCBI Taxonomy" id="428564"/>
    <lineage>
        <taxon>Eukaryota</taxon>
        <taxon>Metazoa</taxon>
        <taxon>Ecdysozoa</taxon>
        <taxon>Arthropoda</taxon>
        <taxon>Hexapoda</taxon>
        <taxon>Insecta</taxon>
        <taxon>Pterygota</taxon>
        <taxon>Neoptera</taxon>
        <taxon>Paraneoptera</taxon>
        <taxon>Hemiptera</taxon>
        <taxon>Sternorrhyncha</taxon>
        <taxon>Psylloidea</taxon>
        <taxon>Psyllidae</taxon>
        <taxon>Psyllinae</taxon>
        <taxon>Cacopsylla</taxon>
    </lineage>
</organism>
<protein>
    <recommendedName>
        <fullName evidence="1">ZSWIM1/3 RNaseH-like domain-containing protein</fullName>
    </recommendedName>
</protein>
<evidence type="ECO:0000259" key="1">
    <source>
        <dbReference type="Pfam" id="PF21056"/>
    </source>
</evidence>
<dbReference type="PANTHER" id="PTHR33977">
    <property type="entry name" value="ZINC ION BINDING PROTEIN"/>
    <property type="match status" value="1"/>
</dbReference>
<feature type="domain" description="ZSWIM1/3 RNaseH-like" evidence="1">
    <location>
        <begin position="91"/>
        <end position="165"/>
    </location>
</feature>
<proteinExistence type="predicted"/>
<evidence type="ECO:0000313" key="2">
    <source>
        <dbReference type="EMBL" id="CAG6640057.1"/>
    </source>
</evidence>
<name>A0A8D8QYN7_9HEMI</name>